<reference evidence="2" key="1">
    <citation type="journal article" date="2023" name="G3 (Bethesda)">
        <title>Genome assembly and association tests identify interacting loci associated with vigor, precocity, and sex in interspecific pistachio rootstocks.</title>
        <authorList>
            <person name="Palmer W."/>
            <person name="Jacygrad E."/>
            <person name="Sagayaradj S."/>
            <person name="Cavanaugh K."/>
            <person name="Han R."/>
            <person name="Bertier L."/>
            <person name="Beede B."/>
            <person name="Kafkas S."/>
            <person name="Golino D."/>
            <person name="Preece J."/>
            <person name="Michelmore R."/>
        </authorList>
    </citation>
    <scope>NUCLEOTIDE SEQUENCE [LARGE SCALE GENOMIC DNA]</scope>
</reference>
<protein>
    <submittedName>
        <fullName evidence="1">Uncharacterized protein</fullName>
    </submittedName>
</protein>
<name>A0ACC1B154_9ROSI</name>
<sequence length="57" mass="6809">MDDNLEEVFSFWLILWHEYFSVSRSTNGHNCMIIFVSILISICNAGFYLFIFFVIQH</sequence>
<organism evidence="1 2">
    <name type="scientific">Pistacia atlantica</name>
    <dbReference type="NCBI Taxonomy" id="434234"/>
    <lineage>
        <taxon>Eukaryota</taxon>
        <taxon>Viridiplantae</taxon>
        <taxon>Streptophyta</taxon>
        <taxon>Embryophyta</taxon>
        <taxon>Tracheophyta</taxon>
        <taxon>Spermatophyta</taxon>
        <taxon>Magnoliopsida</taxon>
        <taxon>eudicotyledons</taxon>
        <taxon>Gunneridae</taxon>
        <taxon>Pentapetalae</taxon>
        <taxon>rosids</taxon>
        <taxon>malvids</taxon>
        <taxon>Sapindales</taxon>
        <taxon>Anacardiaceae</taxon>
        <taxon>Pistacia</taxon>
    </lineage>
</organism>
<accession>A0ACC1B154</accession>
<evidence type="ECO:0000313" key="1">
    <source>
        <dbReference type="EMBL" id="KAJ0092483.1"/>
    </source>
</evidence>
<proteinExistence type="predicted"/>
<gene>
    <name evidence="1" type="ORF">Patl1_26192</name>
</gene>
<comment type="caution">
    <text evidence="1">The sequence shown here is derived from an EMBL/GenBank/DDBJ whole genome shotgun (WGS) entry which is preliminary data.</text>
</comment>
<dbReference type="EMBL" id="CM047903">
    <property type="protein sequence ID" value="KAJ0092483.1"/>
    <property type="molecule type" value="Genomic_DNA"/>
</dbReference>
<keyword evidence="2" id="KW-1185">Reference proteome</keyword>
<dbReference type="Proteomes" id="UP001164250">
    <property type="component" value="Chromosome 7"/>
</dbReference>
<evidence type="ECO:0000313" key="2">
    <source>
        <dbReference type="Proteomes" id="UP001164250"/>
    </source>
</evidence>